<dbReference type="EMBL" id="BFAV01000038">
    <property type="protein sequence ID" value="GBF32521.1"/>
    <property type="molecule type" value="Genomic_DNA"/>
</dbReference>
<organism evidence="1 2">
    <name type="scientific">Desulfocucumis palustris</name>
    <dbReference type="NCBI Taxonomy" id="1898651"/>
    <lineage>
        <taxon>Bacteria</taxon>
        <taxon>Bacillati</taxon>
        <taxon>Bacillota</taxon>
        <taxon>Clostridia</taxon>
        <taxon>Eubacteriales</taxon>
        <taxon>Desulfocucumaceae</taxon>
        <taxon>Desulfocucumis</taxon>
    </lineage>
</organism>
<accession>A0A2L2XFA2</accession>
<protein>
    <submittedName>
        <fullName evidence="1">Uncharacterized protein</fullName>
    </submittedName>
</protein>
<gene>
    <name evidence="1" type="ORF">DCCM_0717</name>
</gene>
<reference evidence="2" key="1">
    <citation type="submission" date="2018-02" db="EMBL/GenBank/DDBJ databases">
        <title>Genome sequence of Desulfocucumis palustris strain NAW-5.</title>
        <authorList>
            <person name="Watanabe M."/>
            <person name="Kojima H."/>
            <person name="Fukui M."/>
        </authorList>
    </citation>
    <scope>NUCLEOTIDE SEQUENCE [LARGE SCALE GENOMIC DNA]</scope>
    <source>
        <strain evidence="2">NAW-5</strain>
    </source>
</reference>
<evidence type="ECO:0000313" key="1">
    <source>
        <dbReference type="EMBL" id="GBF32521.1"/>
    </source>
</evidence>
<dbReference type="Proteomes" id="UP000239549">
    <property type="component" value="Unassembled WGS sequence"/>
</dbReference>
<comment type="caution">
    <text evidence="1">The sequence shown here is derived from an EMBL/GenBank/DDBJ whole genome shotgun (WGS) entry which is preliminary data.</text>
</comment>
<evidence type="ECO:0000313" key="2">
    <source>
        <dbReference type="Proteomes" id="UP000239549"/>
    </source>
</evidence>
<sequence>MLRSRTIYCLSYQRLLYINITQPVRSRVIVGYITSQTGGGIDKYSICPRRVSSNN</sequence>
<name>A0A2L2XFA2_9FIRM</name>
<dbReference type="AlphaFoldDB" id="A0A2L2XFA2"/>
<keyword evidence="2" id="KW-1185">Reference proteome</keyword>
<proteinExistence type="predicted"/>